<dbReference type="SMART" id="SM00360">
    <property type="entry name" value="RRM"/>
    <property type="match status" value="1"/>
</dbReference>
<gene>
    <name evidence="13" type="ORF">CLF_105030</name>
</gene>
<keyword evidence="7" id="KW-0539">Nucleus</keyword>
<keyword evidence="6 8" id="KW-0694">RNA-binding</keyword>
<sequence>MYVFVKSKHFAQKRKMSSLLENIVSGKYAVKTFVMDTMTSQMRHSKAETMLYYFCARQDTQKVTIPGCNRHIFHRMERVNNATTWPKLPVTLHQPDSTSVSHIIQPQSCRHRNVHPLSSRRNCDIRYRAVEKPKAFNCNYKQIFTRPQPPPGRVRSNPPNFSFGFNRPGFPLPLQFAPSTSSTISFMIFFRAYALALFPHRKYFCTRLLYNSDTIRDALFAQSRIAFSLQNRRTSAESKGEAWLLRNDDVNTKDSHDIHSGRWTYVERGGSEFTYPGMQQPGQTAGYPQFHYPTASGDQSAQLLQGYAMPQQSNANPAGMSGAMFGSQSGASYNFDQSNAGYSQSPSVPVCQVGAGSQVPMQPGFAYPDFSGSFGQYAGMGQNVPSSLAAMQAGLSGDMQQFGPLMTNAFGQPMSANGAILEALAHEQGLAGFNPMAFLQDPTGMASRSGGASRGGQRGGFNKYGGTRTNSNLPSVTNPDGLREDTVFVSNLPQTIDHETMKTQFGVIGKIKINSKSGMPMVWIFKEKGVPKGEALVTYEDPQSVQAAIKYFAEHEFLGRKIEVKQAVNSQRPVILPPGGGGQNAAMGNTGFVGSGTPTNPAAALAAAAVAAAASGNTMASLMSNSAAAAASLAAFTGGSSQFDGKDFSGRGGGAGSRGGRGAMTNGRTGGSNQAGSREGDWSCAQCGNINFSWREQCNRCHVPRSQDVPVANDIPGMGRGAVGMPRGGGQGSIPVVNAAGAQPPGMPGFGRGGPVAVGGMPLTARGGRGGGPMRGSNVGVGRARPAPY</sequence>
<comment type="subcellular location">
    <subcellularLocation>
        <location evidence="1">Nucleus</location>
    </subcellularLocation>
</comment>
<evidence type="ECO:0000256" key="9">
    <source>
        <dbReference type="PROSITE-ProRule" id="PRU00322"/>
    </source>
</evidence>
<dbReference type="InterPro" id="IPR001876">
    <property type="entry name" value="Znf_RanBP2"/>
</dbReference>
<keyword evidence="4 9" id="KW-0863">Zinc-finger</keyword>
<dbReference type="InterPro" id="IPR035979">
    <property type="entry name" value="RBD_domain_sf"/>
</dbReference>
<evidence type="ECO:0000259" key="12">
    <source>
        <dbReference type="PROSITE" id="PS50199"/>
    </source>
</evidence>
<organism evidence="13 14">
    <name type="scientific">Clonorchis sinensis</name>
    <name type="common">Chinese liver fluke</name>
    <dbReference type="NCBI Taxonomy" id="79923"/>
    <lineage>
        <taxon>Eukaryota</taxon>
        <taxon>Metazoa</taxon>
        <taxon>Spiralia</taxon>
        <taxon>Lophotrochozoa</taxon>
        <taxon>Platyhelminthes</taxon>
        <taxon>Trematoda</taxon>
        <taxon>Digenea</taxon>
        <taxon>Opisthorchiida</taxon>
        <taxon>Opisthorchiata</taxon>
        <taxon>Opisthorchiidae</taxon>
        <taxon>Clonorchis</taxon>
    </lineage>
</organism>
<dbReference type="GO" id="GO:0006355">
    <property type="term" value="P:regulation of DNA-templated transcription"/>
    <property type="evidence" value="ECO:0007669"/>
    <property type="project" value="InterPro"/>
</dbReference>
<dbReference type="SUPFAM" id="SSF90209">
    <property type="entry name" value="Ran binding protein zinc finger-like"/>
    <property type="match status" value="1"/>
</dbReference>
<evidence type="ECO:0000256" key="5">
    <source>
        <dbReference type="ARBA" id="ARBA00022833"/>
    </source>
</evidence>
<dbReference type="SMART" id="SM00547">
    <property type="entry name" value="ZnF_RBZ"/>
    <property type="match status" value="1"/>
</dbReference>
<dbReference type="Gene3D" id="3.30.70.330">
    <property type="match status" value="1"/>
</dbReference>
<dbReference type="InterPro" id="IPR000504">
    <property type="entry name" value="RRM_dom"/>
</dbReference>
<comment type="similarity">
    <text evidence="2">Belongs to the RRM TET family.</text>
</comment>
<feature type="region of interest" description="Disordered" evidence="10">
    <location>
        <begin position="642"/>
        <end position="680"/>
    </location>
</feature>
<name>G7YCU2_CLOSI</name>
<dbReference type="InterPro" id="IPR036443">
    <property type="entry name" value="Znf_RanBP2_sf"/>
</dbReference>
<accession>G7YCU2</accession>
<dbReference type="AlphaFoldDB" id="G7YCU2"/>
<dbReference type="Pfam" id="PF00076">
    <property type="entry name" value="RRM_1"/>
    <property type="match status" value="1"/>
</dbReference>
<evidence type="ECO:0000256" key="10">
    <source>
        <dbReference type="SAM" id="MobiDB-lite"/>
    </source>
</evidence>
<evidence type="ECO:0000256" key="6">
    <source>
        <dbReference type="ARBA" id="ARBA00022884"/>
    </source>
</evidence>
<dbReference type="PROSITE" id="PS50199">
    <property type="entry name" value="ZF_RANBP2_2"/>
    <property type="match status" value="1"/>
</dbReference>
<dbReference type="PROSITE" id="PS50102">
    <property type="entry name" value="RRM"/>
    <property type="match status" value="1"/>
</dbReference>
<dbReference type="InterPro" id="IPR034870">
    <property type="entry name" value="TET_fam"/>
</dbReference>
<dbReference type="GO" id="GO:0008270">
    <property type="term" value="F:zinc ion binding"/>
    <property type="evidence" value="ECO:0007669"/>
    <property type="project" value="UniProtKB-KW"/>
</dbReference>
<evidence type="ECO:0000256" key="3">
    <source>
        <dbReference type="ARBA" id="ARBA00022723"/>
    </source>
</evidence>
<evidence type="ECO:0000256" key="4">
    <source>
        <dbReference type="ARBA" id="ARBA00022771"/>
    </source>
</evidence>
<reference key="2">
    <citation type="submission" date="2011-10" db="EMBL/GenBank/DDBJ databases">
        <title>The genome and transcriptome sequence of Clonorchis sinensis provide insights into the carcinogenic liver fluke.</title>
        <authorList>
            <person name="Wang X."/>
            <person name="Huang Y."/>
            <person name="Chen W."/>
            <person name="Liu H."/>
            <person name="Guo L."/>
            <person name="Chen Y."/>
            <person name="Luo F."/>
            <person name="Zhou W."/>
            <person name="Sun J."/>
            <person name="Mao Q."/>
            <person name="Liang P."/>
            <person name="Zhou C."/>
            <person name="Tian Y."/>
            <person name="Men J."/>
            <person name="Lv X."/>
            <person name="Huang L."/>
            <person name="Zhou J."/>
            <person name="Hu Y."/>
            <person name="Li R."/>
            <person name="Zhang F."/>
            <person name="Lei H."/>
            <person name="Li X."/>
            <person name="Hu X."/>
            <person name="Liang C."/>
            <person name="Xu J."/>
            <person name="Wu Z."/>
            <person name="Yu X."/>
        </authorList>
    </citation>
    <scope>NUCLEOTIDE SEQUENCE</scope>
    <source>
        <strain>Henan</strain>
    </source>
</reference>
<evidence type="ECO:0000313" key="14">
    <source>
        <dbReference type="Proteomes" id="UP000008909"/>
    </source>
</evidence>
<dbReference type="PANTHER" id="PTHR23238">
    <property type="entry name" value="RNA BINDING PROTEIN"/>
    <property type="match status" value="1"/>
</dbReference>
<evidence type="ECO:0000256" key="7">
    <source>
        <dbReference type="ARBA" id="ARBA00023242"/>
    </source>
</evidence>
<dbReference type="SUPFAM" id="SSF54928">
    <property type="entry name" value="RNA-binding domain, RBD"/>
    <property type="match status" value="1"/>
</dbReference>
<dbReference type="EMBL" id="DF143078">
    <property type="protein sequence ID" value="GAA50776.1"/>
    <property type="molecule type" value="Genomic_DNA"/>
</dbReference>
<evidence type="ECO:0000313" key="13">
    <source>
        <dbReference type="EMBL" id="GAA50776.1"/>
    </source>
</evidence>
<keyword evidence="3" id="KW-0479">Metal-binding</keyword>
<keyword evidence="5" id="KW-0862">Zinc</keyword>
<evidence type="ECO:0000259" key="11">
    <source>
        <dbReference type="PROSITE" id="PS50102"/>
    </source>
</evidence>
<dbReference type="Gene3D" id="4.10.1060.10">
    <property type="entry name" value="Zinc finger, RanBP2-type"/>
    <property type="match status" value="1"/>
</dbReference>
<proteinExistence type="inferred from homology"/>
<dbReference type="PROSITE" id="PS01358">
    <property type="entry name" value="ZF_RANBP2_1"/>
    <property type="match status" value="1"/>
</dbReference>
<feature type="domain" description="RanBP2-type" evidence="12">
    <location>
        <begin position="678"/>
        <end position="707"/>
    </location>
</feature>
<evidence type="ECO:0000256" key="2">
    <source>
        <dbReference type="ARBA" id="ARBA00008448"/>
    </source>
</evidence>
<feature type="compositionally biased region" description="Gly residues" evidence="10">
    <location>
        <begin position="650"/>
        <end position="662"/>
    </location>
</feature>
<dbReference type="Proteomes" id="UP000008909">
    <property type="component" value="Unassembled WGS sequence"/>
</dbReference>
<keyword evidence="14" id="KW-1185">Reference proteome</keyword>
<dbReference type="GO" id="GO:0005634">
    <property type="term" value="C:nucleus"/>
    <property type="evidence" value="ECO:0007669"/>
    <property type="project" value="UniProtKB-SubCell"/>
</dbReference>
<dbReference type="GO" id="GO:0003723">
    <property type="term" value="F:RNA binding"/>
    <property type="evidence" value="ECO:0007669"/>
    <property type="project" value="UniProtKB-UniRule"/>
</dbReference>
<dbReference type="InterPro" id="IPR012677">
    <property type="entry name" value="Nucleotide-bd_a/b_plait_sf"/>
</dbReference>
<feature type="region of interest" description="Disordered" evidence="10">
    <location>
        <begin position="444"/>
        <end position="482"/>
    </location>
</feature>
<feature type="compositionally biased region" description="Gly residues" evidence="10">
    <location>
        <begin position="452"/>
        <end position="463"/>
    </location>
</feature>
<evidence type="ECO:0000256" key="8">
    <source>
        <dbReference type="PROSITE-ProRule" id="PRU00176"/>
    </source>
</evidence>
<protein>
    <submittedName>
        <fullName evidence="13">RNA-binding protein FUS</fullName>
    </submittedName>
</protein>
<feature type="region of interest" description="Disordered" evidence="10">
    <location>
        <begin position="765"/>
        <end position="789"/>
    </location>
</feature>
<reference evidence="13" key="1">
    <citation type="journal article" date="2011" name="Genome Biol.">
        <title>The draft genome of the carcinogenic human liver fluke Clonorchis sinensis.</title>
        <authorList>
            <person name="Wang X."/>
            <person name="Chen W."/>
            <person name="Huang Y."/>
            <person name="Sun J."/>
            <person name="Men J."/>
            <person name="Liu H."/>
            <person name="Luo F."/>
            <person name="Guo L."/>
            <person name="Lv X."/>
            <person name="Deng C."/>
            <person name="Zhou C."/>
            <person name="Fan Y."/>
            <person name="Li X."/>
            <person name="Huang L."/>
            <person name="Hu Y."/>
            <person name="Liang C."/>
            <person name="Hu X."/>
            <person name="Xu J."/>
            <person name="Yu X."/>
        </authorList>
    </citation>
    <scope>NUCLEOTIDE SEQUENCE [LARGE SCALE GENOMIC DNA]</scope>
    <source>
        <strain evidence="13">Henan</strain>
    </source>
</reference>
<evidence type="ECO:0000256" key="1">
    <source>
        <dbReference type="ARBA" id="ARBA00004123"/>
    </source>
</evidence>
<feature type="domain" description="RRM" evidence="11">
    <location>
        <begin position="485"/>
        <end position="569"/>
    </location>
</feature>
<feature type="compositionally biased region" description="Polar residues" evidence="10">
    <location>
        <begin position="467"/>
        <end position="478"/>
    </location>
</feature>